<evidence type="ECO:0000256" key="8">
    <source>
        <dbReference type="SAM" id="SignalP"/>
    </source>
</evidence>
<dbReference type="Gene3D" id="1.20.120.1770">
    <property type="match status" value="1"/>
</dbReference>
<accession>A0ABD1GVR0</accession>
<dbReference type="AlphaFoldDB" id="A0ABD1GVR0"/>
<dbReference type="EMBL" id="JBEAFC010000007">
    <property type="protein sequence ID" value="KAL1548233.1"/>
    <property type="molecule type" value="Genomic_DNA"/>
</dbReference>
<dbReference type="PROSITE" id="PS50939">
    <property type="entry name" value="CYTOCHROME_B561"/>
    <property type="match status" value="1"/>
</dbReference>
<evidence type="ECO:0000256" key="4">
    <source>
        <dbReference type="ARBA" id="ARBA00022982"/>
    </source>
</evidence>
<keyword evidence="11" id="KW-1185">Reference proteome</keyword>
<organism evidence="10 11">
    <name type="scientific">Salvia divinorum</name>
    <name type="common">Maria pastora</name>
    <name type="synonym">Diviner's sage</name>
    <dbReference type="NCBI Taxonomy" id="28513"/>
    <lineage>
        <taxon>Eukaryota</taxon>
        <taxon>Viridiplantae</taxon>
        <taxon>Streptophyta</taxon>
        <taxon>Embryophyta</taxon>
        <taxon>Tracheophyta</taxon>
        <taxon>Spermatophyta</taxon>
        <taxon>Magnoliopsida</taxon>
        <taxon>eudicotyledons</taxon>
        <taxon>Gunneridae</taxon>
        <taxon>Pentapetalae</taxon>
        <taxon>asterids</taxon>
        <taxon>lamiids</taxon>
        <taxon>Lamiales</taxon>
        <taxon>Lamiaceae</taxon>
        <taxon>Nepetoideae</taxon>
        <taxon>Mentheae</taxon>
        <taxon>Salviinae</taxon>
        <taxon>Salvia</taxon>
        <taxon>Salvia subgen. Calosphace</taxon>
    </lineage>
</organism>
<comment type="subcellular location">
    <subcellularLocation>
        <location evidence="1">Membrane</location>
    </subcellularLocation>
</comment>
<dbReference type="SMART" id="SM00665">
    <property type="entry name" value="B561"/>
    <property type="match status" value="1"/>
</dbReference>
<evidence type="ECO:0000256" key="7">
    <source>
        <dbReference type="SAM" id="Phobius"/>
    </source>
</evidence>
<gene>
    <name evidence="10" type="ORF">AAHA92_16493</name>
</gene>
<keyword evidence="3 7" id="KW-0812">Transmembrane</keyword>
<keyword evidence="4" id="KW-0249">Electron transport</keyword>
<proteinExistence type="predicted"/>
<evidence type="ECO:0000256" key="6">
    <source>
        <dbReference type="ARBA" id="ARBA00023136"/>
    </source>
</evidence>
<feature type="chain" id="PRO_5044887768" description="Cytochrome b561 domain-containing protein" evidence="8">
    <location>
        <begin position="26"/>
        <end position="206"/>
    </location>
</feature>
<dbReference type="InterPro" id="IPR006593">
    <property type="entry name" value="Cyt_b561/ferric_Rdtase_TM"/>
</dbReference>
<evidence type="ECO:0000313" key="11">
    <source>
        <dbReference type="Proteomes" id="UP001567538"/>
    </source>
</evidence>
<dbReference type="GO" id="GO:0016020">
    <property type="term" value="C:membrane"/>
    <property type="evidence" value="ECO:0007669"/>
    <property type="project" value="UniProtKB-SubCell"/>
</dbReference>
<dbReference type="Proteomes" id="UP001567538">
    <property type="component" value="Unassembled WGS sequence"/>
</dbReference>
<dbReference type="CDD" id="cd08760">
    <property type="entry name" value="Cyt_b561_FRRS1_like"/>
    <property type="match status" value="1"/>
</dbReference>
<feature type="transmembrane region" description="Helical" evidence="7">
    <location>
        <begin position="136"/>
        <end position="156"/>
    </location>
</feature>
<keyword evidence="8" id="KW-0732">Signal</keyword>
<comment type="caution">
    <text evidence="10">The sequence shown here is derived from an EMBL/GenBank/DDBJ whole genome shotgun (WGS) entry which is preliminary data.</text>
</comment>
<keyword evidence="6 7" id="KW-0472">Membrane</keyword>
<evidence type="ECO:0000256" key="5">
    <source>
        <dbReference type="ARBA" id="ARBA00022989"/>
    </source>
</evidence>
<feature type="transmembrane region" description="Helical" evidence="7">
    <location>
        <begin position="102"/>
        <end position="124"/>
    </location>
</feature>
<evidence type="ECO:0000259" key="9">
    <source>
        <dbReference type="PROSITE" id="PS50939"/>
    </source>
</evidence>
<evidence type="ECO:0000313" key="10">
    <source>
        <dbReference type="EMBL" id="KAL1548233.1"/>
    </source>
</evidence>
<evidence type="ECO:0000256" key="1">
    <source>
        <dbReference type="ARBA" id="ARBA00004370"/>
    </source>
</evidence>
<evidence type="ECO:0000256" key="2">
    <source>
        <dbReference type="ARBA" id="ARBA00022448"/>
    </source>
</evidence>
<feature type="domain" description="Cytochrome b561" evidence="9">
    <location>
        <begin position="1"/>
        <end position="195"/>
    </location>
</feature>
<dbReference type="Pfam" id="PF03188">
    <property type="entry name" value="Cytochrom_B561"/>
    <property type="match status" value="1"/>
</dbReference>
<keyword evidence="2" id="KW-0813">Transport</keyword>
<dbReference type="PANTHER" id="PTHR23130:SF223">
    <property type="entry name" value="CYTOCHROME B561 AND DOMON DOMAIN-CONTAINING PROTEIN"/>
    <property type="match status" value="1"/>
</dbReference>
<evidence type="ECO:0000256" key="3">
    <source>
        <dbReference type="ARBA" id="ARBA00022692"/>
    </source>
</evidence>
<reference evidence="10 11" key="1">
    <citation type="submission" date="2024-06" db="EMBL/GenBank/DDBJ databases">
        <title>A chromosome level genome sequence of Diviner's sage (Salvia divinorum).</title>
        <authorList>
            <person name="Ford S.A."/>
            <person name="Ro D.-K."/>
            <person name="Ness R.W."/>
            <person name="Phillips M.A."/>
        </authorList>
    </citation>
    <scope>NUCLEOTIDE SEQUENCE [LARGE SCALE GENOMIC DNA]</scope>
    <source>
        <strain evidence="10">SAF-2024a</strain>
        <tissue evidence="10">Leaf</tissue>
    </source>
</reference>
<keyword evidence="5 7" id="KW-1133">Transmembrane helix</keyword>
<feature type="signal peptide" evidence="8">
    <location>
        <begin position="1"/>
        <end position="25"/>
    </location>
</feature>
<dbReference type="PANTHER" id="PTHR23130">
    <property type="entry name" value="CYTOCHROME B561 AND DOMON DOMAIN-CONTAINING PROTEIN"/>
    <property type="match status" value="1"/>
</dbReference>
<name>A0ABD1GVR0_SALDI</name>
<protein>
    <recommendedName>
        <fullName evidence="9">Cytochrome b561 domain-containing protein</fullName>
    </recommendedName>
</protein>
<feature type="transmembrane region" description="Helical" evidence="7">
    <location>
        <begin position="171"/>
        <end position="194"/>
    </location>
</feature>
<sequence>MGSCPQKTVLFFSVVLFILAAVSNAQNCSTFAFSNNTTATCSGGSRQRKRNVHGALNAALRSPNPVWFYIHASCQTSAYIVGVAGWGTGIKLGSDSAGVEKTAHRCIGITFFVLGTLQVLALLVKPKPNHKYRFYWNVYHHGAGYAVIILSIINVFEGLDILRPAKKWENAYIGVLIFMGACAAVLEAIVWYVVIKRRWLLNYLTT</sequence>